<evidence type="ECO:0000313" key="2">
    <source>
        <dbReference type="EMBL" id="URN94273.1"/>
    </source>
</evidence>
<feature type="transmembrane region" description="Helical" evidence="1">
    <location>
        <begin position="64"/>
        <end position="87"/>
    </location>
</feature>
<protein>
    <submittedName>
        <fullName evidence="2">YqhR family membrane protein</fullName>
    </submittedName>
</protein>
<keyword evidence="1" id="KW-1133">Transmembrane helix</keyword>
<dbReference type="KEGG" id="plig:NAG76_21020"/>
<feature type="transmembrane region" description="Helical" evidence="1">
    <location>
        <begin position="125"/>
        <end position="149"/>
    </location>
</feature>
<dbReference type="EMBL" id="CP097899">
    <property type="protein sequence ID" value="URN94273.1"/>
    <property type="molecule type" value="Genomic_DNA"/>
</dbReference>
<evidence type="ECO:0000313" key="3">
    <source>
        <dbReference type="Proteomes" id="UP001056756"/>
    </source>
</evidence>
<organism evidence="2 3">
    <name type="scientific">Candidatus Pristimantibacillus lignocellulolyticus</name>
    <dbReference type="NCBI Taxonomy" id="2994561"/>
    <lineage>
        <taxon>Bacteria</taxon>
        <taxon>Bacillati</taxon>
        <taxon>Bacillota</taxon>
        <taxon>Bacilli</taxon>
        <taxon>Bacillales</taxon>
        <taxon>Paenibacillaceae</taxon>
        <taxon>Candidatus Pristimantibacillus</taxon>
    </lineage>
</organism>
<name>A0A9J6ZEQ3_9BACL</name>
<dbReference type="Pfam" id="PF11085">
    <property type="entry name" value="YqhR"/>
    <property type="match status" value="1"/>
</dbReference>
<dbReference type="AlphaFoldDB" id="A0A9J6ZEQ3"/>
<accession>A0A9J6ZEQ3</accession>
<evidence type="ECO:0000256" key="1">
    <source>
        <dbReference type="SAM" id="Phobius"/>
    </source>
</evidence>
<gene>
    <name evidence="2" type="ORF">NAG76_21020</name>
</gene>
<keyword evidence="1" id="KW-0472">Membrane</keyword>
<reference evidence="2" key="1">
    <citation type="submission" date="2022-05" db="EMBL/GenBank/DDBJ databases">
        <title>Novel bacterial taxa in a minimal lignocellulolytic consortium and its capacity to transform plastics disclosed by genome-resolved metagenomics.</title>
        <authorList>
            <person name="Rodriguez C.A.D."/>
            <person name="Diaz-Garcia L."/>
            <person name="Herrera K."/>
            <person name="Tarazona N.A."/>
            <person name="Sproer C."/>
            <person name="Overmann J."/>
            <person name="Jimenez D.J."/>
        </authorList>
    </citation>
    <scope>NUCLEOTIDE SEQUENCE</scope>
    <source>
        <strain evidence="2">MAG5</strain>
    </source>
</reference>
<dbReference type="Proteomes" id="UP001056756">
    <property type="component" value="Chromosome"/>
</dbReference>
<sequence>MNSIFQNFKRTGVTKPLAYAIYIGFFAGLFWSCIRMISYYCNFTSEPVSFLIRNWLSNEQMTSGFGQTLGTLSFTAFSIVASVLYMWFFRNLKGAWPGLWYGLGWWGILFGLGPLFGFTQIQTGVGFTLAVTDLCLFVVWGLFIGYSIAFEFTDEASREPANAS</sequence>
<dbReference type="InterPro" id="IPR024563">
    <property type="entry name" value="YqhR"/>
</dbReference>
<keyword evidence="1" id="KW-0812">Transmembrane</keyword>
<feature type="transmembrane region" description="Helical" evidence="1">
    <location>
        <begin position="20"/>
        <end position="43"/>
    </location>
</feature>
<proteinExistence type="predicted"/>
<feature type="transmembrane region" description="Helical" evidence="1">
    <location>
        <begin position="99"/>
        <end position="118"/>
    </location>
</feature>